<feature type="compositionally biased region" description="Basic and acidic residues" evidence="1">
    <location>
        <begin position="156"/>
        <end position="166"/>
    </location>
</feature>
<dbReference type="InterPro" id="IPR026467">
    <property type="entry name" value="Ser/Gly_Cys_C_dom"/>
</dbReference>
<evidence type="ECO:0000313" key="2">
    <source>
        <dbReference type="EMBL" id="MXQ68285.1"/>
    </source>
</evidence>
<reference evidence="2 3" key="1">
    <citation type="submission" date="2019-12" db="EMBL/GenBank/DDBJ databases">
        <title>Nocardia macrotermitis sp. nov. and Nocardia aurantia sp. nov., isolated from the gut of the fungus growing-termite Macrotermes natalensis.</title>
        <authorList>
            <person name="Christine B."/>
            <person name="Rene B."/>
        </authorList>
    </citation>
    <scope>NUCLEOTIDE SEQUENCE [LARGE SCALE GENOMIC DNA]</scope>
    <source>
        <strain evidence="2 3">DSM 102126</strain>
    </source>
</reference>
<gene>
    <name evidence="2" type="ORF">GQ466_30140</name>
</gene>
<name>A0A6I4WIV9_9ACTN</name>
<accession>A0A6I4WIV9</accession>
<dbReference type="Proteomes" id="UP000431901">
    <property type="component" value="Unassembled WGS sequence"/>
</dbReference>
<dbReference type="AlphaFoldDB" id="A0A6I4WIV9"/>
<dbReference type="NCBIfam" id="TIGR04222">
    <property type="entry name" value="near_uncomplex"/>
    <property type="match status" value="1"/>
</dbReference>
<evidence type="ECO:0000313" key="3">
    <source>
        <dbReference type="Proteomes" id="UP000431901"/>
    </source>
</evidence>
<keyword evidence="3" id="KW-1185">Reference proteome</keyword>
<feature type="region of interest" description="Disordered" evidence="1">
    <location>
        <begin position="138"/>
        <end position="186"/>
    </location>
</feature>
<dbReference type="EMBL" id="WUTW01000012">
    <property type="protein sequence ID" value="MXQ68285.1"/>
    <property type="molecule type" value="Genomic_DNA"/>
</dbReference>
<dbReference type="OrthoDB" id="3824971at2"/>
<evidence type="ECO:0000256" key="1">
    <source>
        <dbReference type="SAM" id="MobiDB-lite"/>
    </source>
</evidence>
<organism evidence="2 3">
    <name type="scientific">Actinomadura rayongensis</name>
    <dbReference type="NCBI Taxonomy" id="1429076"/>
    <lineage>
        <taxon>Bacteria</taxon>
        <taxon>Bacillati</taxon>
        <taxon>Actinomycetota</taxon>
        <taxon>Actinomycetes</taxon>
        <taxon>Streptosporangiales</taxon>
        <taxon>Thermomonosporaceae</taxon>
        <taxon>Actinomadura</taxon>
    </lineage>
</organism>
<protein>
    <submittedName>
        <fullName evidence="2">TIGR04222 domain-containing membrane protein</fullName>
    </submittedName>
</protein>
<comment type="caution">
    <text evidence="2">The sequence shown here is derived from an EMBL/GenBank/DDBJ whole genome shotgun (WGS) entry which is preliminary data.</text>
</comment>
<proteinExistence type="predicted"/>
<sequence>MDDIGLHEAAYLCGGPERVAVAALVALAAAGRIRITPGRHRVSVLVREPDGPVEAAVLDAVPDAGRVLGAAVRDVAGSPAVAAVRDALRADGLIARHRVPGLPTLTAKGRRLRRALTEEPPAGLRVAVLGPDAIADDKLRRTFTTPDPPPASSLLPKRERGGEHCGEYSAPDRSLDYGGTAGGDTY</sequence>